<organism evidence="1 2">
    <name type="scientific">Mycolicibacterium obuense</name>
    <dbReference type="NCBI Taxonomy" id="1807"/>
    <lineage>
        <taxon>Bacteria</taxon>
        <taxon>Bacillati</taxon>
        <taxon>Actinomycetota</taxon>
        <taxon>Actinomycetes</taxon>
        <taxon>Mycobacteriales</taxon>
        <taxon>Mycobacteriaceae</taxon>
        <taxon>Mycolicibacterium</taxon>
    </lineage>
</organism>
<dbReference type="EMBL" id="SDLP01000002">
    <property type="protein sequence ID" value="TDL10060.1"/>
    <property type="molecule type" value="Genomic_DNA"/>
</dbReference>
<name>A0A4R5X9W1_9MYCO</name>
<dbReference type="AlphaFoldDB" id="A0A4R5X9W1"/>
<evidence type="ECO:0000313" key="1">
    <source>
        <dbReference type="EMBL" id="TDL10060.1"/>
    </source>
</evidence>
<gene>
    <name evidence="1" type="ORF">EUA04_08975</name>
</gene>
<comment type="caution">
    <text evidence="1">The sequence shown here is derived from an EMBL/GenBank/DDBJ whole genome shotgun (WGS) entry which is preliminary data.</text>
</comment>
<dbReference type="Proteomes" id="UP000294952">
    <property type="component" value="Unassembled WGS sequence"/>
</dbReference>
<sequence>MTLAELAMMSDWANRQGMGGTPGVATVAGIGVATQGLPGDPDPGNALAILQDVVDVVADIPGAVHNALANDSVALMANLVTLGIAMHNVMAEAEFLPNSAKIVLKVAGALDALGDLQERAPGIANGNVKDFTLGLLDIASLTIAVARIPTGPAGIVIGAAADAALVGLRTLIDELPDPES</sequence>
<proteinExistence type="predicted"/>
<protein>
    <submittedName>
        <fullName evidence="1">Uncharacterized protein</fullName>
    </submittedName>
</protein>
<reference evidence="1 2" key="1">
    <citation type="submission" date="2019-01" db="EMBL/GenBank/DDBJ databases">
        <title>High-quality-draft genome sequences of five non-tuberculosis mycobacteriaceae isolated from a nosocomial environment.</title>
        <authorList>
            <person name="Tiago I."/>
            <person name="Alarico S."/>
            <person name="Pereira S.G."/>
            <person name="Coelho C."/>
            <person name="Maranha A."/>
            <person name="Empadinhas N."/>
        </authorList>
    </citation>
    <scope>NUCLEOTIDE SEQUENCE [LARGE SCALE GENOMIC DNA]</scope>
    <source>
        <strain evidence="1 2">22DIII</strain>
    </source>
</reference>
<accession>A0A4R5X9W1</accession>
<evidence type="ECO:0000313" key="2">
    <source>
        <dbReference type="Proteomes" id="UP000294952"/>
    </source>
</evidence>